<sequence length="383" mass="41400">MISPEQRIYEHDAGIIPLLASHLPHSCSVLRRIQHGIAYPSPTAKILAPFPVGTTPTEPWIVAHVDLFCGRETQIFAYSSLEAEHTSTTAVDDIQVSTFNADAPTLAQTRAQLLAVISYIKANLLQAYLAALANPTSAVSKAADFGEAGRNGSTPALIPSPDPRHFLFGSLHNGLFALLLRSGSYFGADPLDGLRVHRVDNPPYCKYVFPRAAFEARDGGTGLPAGYRFHDRQGRVGVLPAHFGLVQSRTHIPRSKEQLATMLGVAVYYDGSEDVGCKEGHGECENPVAWAFLGKDGALATLHVEPEHRGRGLALQLSKEVMRRGMAPEGIFGASGASGGDGRIRDWAHTEVAQKNQASRRVMEKIGGEIITMVSWTVIEMCD</sequence>
<dbReference type="Proteomes" id="UP000452235">
    <property type="component" value="Unassembled WGS sequence"/>
</dbReference>
<dbReference type="SUPFAM" id="SSF55729">
    <property type="entry name" value="Acyl-CoA N-acyltransferases (Nat)"/>
    <property type="match status" value="1"/>
</dbReference>
<dbReference type="Pfam" id="PF08445">
    <property type="entry name" value="FR47"/>
    <property type="match status" value="1"/>
</dbReference>
<dbReference type="OrthoDB" id="5335812at2759"/>
<evidence type="ECO:0000259" key="1">
    <source>
        <dbReference type="Pfam" id="PF08445"/>
    </source>
</evidence>
<gene>
    <name evidence="2" type="ORF">ATEIFO6365_0005070600</name>
</gene>
<dbReference type="GO" id="GO:0016747">
    <property type="term" value="F:acyltransferase activity, transferring groups other than amino-acyl groups"/>
    <property type="evidence" value="ECO:0007669"/>
    <property type="project" value="InterPro"/>
</dbReference>
<dbReference type="VEuPathDB" id="FungiDB:ATEG_05474"/>
<dbReference type="InterPro" id="IPR016181">
    <property type="entry name" value="Acyl_CoA_acyltransferase"/>
</dbReference>
<organism evidence="2 3">
    <name type="scientific">Aspergillus terreus</name>
    <dbReference type="NCBI Taxonomy" id="33178"/>
    <lineage>
        <taxon>Eukaryota</taxon>
        <taxon>Fungi</taxon>
        <taxon>Dikarya</taxon>
        <taxon>Ascomycota</taxon>
        <taxon>Pezizomycotina</taxon>
        <taxon>Eurotiomycetes</taxon>
        <taxon>Eurotiomycetidae</taxon>
        <taxon>Eurotiales</taxon>
        <taxon>Aspergillaceae</taxon>
        <taxon>Aspergillus</taxon>
        <taxon>Aspergillus subgen. Circumdati</taxon>
    </lineage>
</organism>
<feature type="domain" description="GCN5-related N-acetyltransferase Rv2170-like" evidence="1">
    <location>
        <begin position="283"/>
        <end position="324"/>
    </location>
</feature>
<keyword evidence="2" id="KW-0808">Transferase</keyword>
<dbReference type="InterPro" id="IPR013653">
    <property type="entry name" value="GCN5-like_dom"/>
</dbReference>
<accession>A0A5M3Z1S1</accession>
<dbReference type="AlphaFoldDB" id="A0A5M3Z1S1"/>
<comment type="caution">
    <text evidence="2">The sequence shown here is derived from an EMBL/GenBank/DDBJ whole genome shotgun (WGS) entry which is preliminary data.</text>
</comment>
<keyword evidence="2" id="KW-0012">Acyltransferase</keyword>
<name>A0A5M3Z1S1_ASPTE</name>
<dbReference type="PANTHER" id="PTHR20958">
    <property type="entry name" value="GLYCINE N-ACYLTRANSFERASE-LIKE PROTEIN"/>
    <property type="match status" value="1"/>
</dbReference>
<protein>
    <submittedName>
        <fullName evidence="2">Acyl-CoA N-acyltransferase</fullName>
    </submittedName>
</protein>
<dbReference type="InterPro" id="IPR053225">
    <property type="entry name" value="Acyl-CoA_N-acyltransferase"/>
</dbReference>
<dbReference type="EMBL" id="BLJY01000005">
    <property type="protein sequence ID" value="GFF16514.1"/>
    <property type="molecule type" value="Genomic_DNA"/>
</dbReference>
<evidence type="ECO:0000313" key="2">
    <source>
        <dbReference type="EMBL" id="GFF16514.1"/>
    </source>
</evidence>
<reference evidence="2 3" key="1">
    <citation type="submission" date="2020-01" db="EMBL/GenBank/DDBJ databases">
        <title>Aspergillus terreus IFO 6365 whole genome shotgun sequence.</title>
        <authorList>
            <person name="Kanamasa S."/>
            <person name="Takahashi H."/>
        </authorList>
    </citation>
    <scope>NUCLEOTIDE SEQUENCE [LARGE SCALE GENOMIC DNA]</scope>
    <source>
        <strain evidence="2 3">IFO 6365</strain>
    </source>
</reference>
<keyword evidence="3" id="KW-1185">Reference proteome</keyword>
<dbReference type="PANTHER" id="PTHR20958:SF6">
    <property type="entry name" value="GLYCINE N-ACYLTRANSFERASE-LIKE PROTEIN"/>
    <property type="match status" value="1"/>
</dbReference>
<proteinExistence type="predicted"/>
<evidence type="ECO:0000313" key="3">
    <source>
        <dbReference type="Proteomes" id="UP000452235"/>
    </source>
</evidence>
<dbReference type="Gene3D" id="3.40.630.30">
    <property type="match status" value="1"/>
</dbReference>